<dbReference type="InterPro" id="IPR020843">
    <property type="entry name" value="ER"/>
</dbReference>
<feature type="region of interest" description="Disordered" evidence="7">
    <location>
        <begin position="1"/>
        <end position="26"/>
    </location>
</feature>
<sequence>MEHTHEKSATGSLTIPGSPEDGHPVGVGNAGQDVAIAIVGEHRQEIDPAVEARVVRKIDLFLIPAMIIMYGLVYYDKAILGSAVLFGMTSDLHLSKLDTSTKPPKNDTSRLSWATSMFYFGMLAGLYPMTFALQRFKMGRILGGIVCFWALICLLTAAVTSWQGLYVQRFFLGFVESIIPTALMCIVSSFYTQKEQSLRQSWWFSSTGIFTIIGGALNYGFAQITGGNLKRWQYIYLLAGSLTFLAGLCCFFVPDSPASAWFLTAEERVVATERLRYGQTGVRCTKFKWYQIRESVLDIKIWLVALMMASAYTVNGAVSGFGPLIVSTFGYSTLDSILFQFPLGGICFIFILLTGFLSSRIPNIRIILLVLCCLPVIAGCAIIWKSSWYHRAAAPVIGYSIIGWFGAVVSLIITIGMANVAGQTKKCFMAATIFVAYCVGNIVGPQLIKSQTKSRHYPELWLGLVICYCITIVSAIALYVVLYRENQRRSKLDLNDIDRDKMAFQDLTDKENPYFQPQLSDNAAIAHLLHTLIYHTAYLISDIEYYYIELRLPVEMGKPTPRTRNIMAQSTYQTVVLAQRPKATIVPGETFALKENPMISEADLKDGEVLVEVLYLSLDPAMRGWLNDVRSYMPPVQIGEKMRGATIAKVIASKSKKFSVGDLVTGNPGWTEVAVIADTDPSLQLANIPSNGKITDVLGCLGSTGLTAYFGMTDIAKVKAGDFVVVSGAAGATGSIACQIAKLKGAKVLGVAGSDDKVAWLKELGCDDALNYKAADFKEQFRAKTPDLIDVFFDNVGGEVLELAFSRAKMFSRFVICGAISQYNSAKPQGPKNFSMIIAMRIRVQGFLVFDYVKEYASARKELAQWLAEGKIQRKETIIKGGLGAAEKGLVELYNGVNTGKLLVEVKADSESVASRL</sequence>
<evidence type="ECO:0000256" key="7">
    <source>
        <dbReference type="SAM" id="MobiDB-lite"/>
    </source>
</evidence>
<dbReference type="GO" id="GO:0016020">
    <property type="term" value="C:membrane"/>
    <property type="evidence" value="ECO:0007669"/>
    <property type="project" value="UniProtKB-SubCell"/>
</dbReference>
<evidence type="ECO:0000256" key="1">
    <source>
        <dbReference type="ARBA" id="ARBA00004141"/>
    </source>
</evidence>
<dbReference type="PROSITE" id="PS50850">
    <property type="entry name" value="MFS"/>
    <property type="match status" value="1"/>
</dbReference>
<proteinExistence type="predicted"/>
<feature type="transmembrane region" description="Helical" evidence="8">
    <location>
        <begin position="396"/>
        <end position="415"/>
    </location>
</feature>
<keyword evidence="6 8" id="KW-0472">Membrane</keyword>
<dbReference type="RefSeq" id="XP_008087888.1">
    <property type="nucleotide sequence ID" value="XM_008089697.1"/>
</dbReference>
<dbReference type="Pfam" id="PF16884">
    <property type="entry name" value="ADH_N_2"/>
    <property type="match status" value="1"/>
</dbReference>
<dbReference type="CDD" id="cd05288">
    <property type="entry name" value="PGDH"/>
    <property type="match status" value="1"/>
</dbReference>
<dbReference type="Gene3D" id="3.40.50.720">
    <property type="entry name" value="NAD(P)-binding Rossmann-like Domain"/>
    <property type="match status" value="1"/>
</dbReference>
<evidence type="ECO:0000313" key="11">
    <source>
        <dbReference type="Proteomes" id="UP000016922"/>
    </source>
</evidence>
<dbReference type="FunFam" id="3.40.50.720:FF:000121">
    <property type="entry name" value="Prostaglandin reductase 2"/>
    <property type="match status" value="1"/>
</dbReference>
<name>S3DE87_GLAL2</name>
<evidence type="ECO:0000256" key="8">
    <source>
        <dbReference type="SAM" id="Phobius"/>
    </source>
</evidence>
<dbReference type="GeneID" id="19470595"/>
<keyword evidence="11" id="KW-1185">Reference proteome</keyword>
<feature type="domain" description="Major facilitator superfamily (MFS) profile" evidence="9">
    <location>
        <begin position="62"/>
        <end position="486"/>
    </location>
</feature>
<dbReference type="Pfam" id="PF07690">
    <property type="entry name" value="MFS_1"/>
    <property type="match status" value="1"/>
</dbReference>
<dbReference type="Pfam" id="PF00107">
    <property type="entry name" value="ADH_zinc_N"/>
    <property type="match status" value="1"/>
</dbReference>
<dbReference type="InterPro" id="IPR011701">
    <property type="entry name" value="MFS"/>
</dbReference>
<evidence type="ECO:0000256" key="6">
    <source>
        <dbReference type="ARBA" id="ARBA00023136"/>
    </source>
</evidence>
<feature type="transmembrane region" description="Helical" evidence="8">
    <location>
        <begin position="364"/>
        <end position="384"/>
    </location>
</feature>
<dbReference type="InterPro" id="IPR036259">
    <property type="entry name" value="MFS_trans_sf"/>
</dbReference>
<feature type="transmembrane region" description="Helical" evidence="8">
    <location>
        <begin position="234"/>
        <end position="253"/>
    </location>
</feature>
<dbReference type="GO" id="GO:0022857">
    <property type="term" value="F:transmembrane transporter activity"/>
    <property type="evidence" value="ECO:0007669"/>
    <property type="project" value="InterPro"/>
</dbReference>
<dbReference type="HOGENOM" id="CLU_317615_0_0_1"/>
<feature type="transmembrane region" description="Helical" evidence="8">
    <location>
        <begin position="301"/>
        <end position="325"/>
    </location>
</feature>
<feature type="transmembrane region" description="Helical" evidence="8">
    <location>
        <begin position="337"/>
        <end position="357"/>
    </location>
</feature>
<dbReference type="eggNOG" id="KOG2533">
    <property type="taxonomic scope" value="Eukaryota"/>
</dbReference>
<evidence type="ECO:0000256" key="3">
    <source>
        <dbReference type="ARBA" id="ARBA00022692"/>
    </source>
</evidence>
<evidence type="ECO:0000256" key="4">
    <source>
        <dbReference type="ARBA" id="ARBA00022989"/>
    </source>
</evidence>
<feature type="transmembrane region" description="Helical" evidence="8">
    <location>
        <begin position="170"/>
        <end position="190"/>
    </location>
</feature>
<protein>
    <submittedName>
        <fullName evidence="10">MFS general substrate transporter</fullName>
    </submittedName>
</protein>
<keyword evidence="5" id="KW-0560">Oxidoreductase</keyword>
<dbReference type="SUPFAM" id="SSF50129">
    <property type="entry name" value="GroES-like"/>
    <property type="match status" value="1"/>
</dbReference>
<dbReference type="GO" id="GO:0016491">
    <property type="term" value="F:oxidoreductase activity"/>
    <property type="evidence" value="ECO:0007669"/>
    <property type="project" value="UniProtKB-KW"/>
</dbReference>
<keyword evidence="3 8" id="KW-0812">Transmembrane</keyword>
<dbReference type="AlphaFoldDB" id="S3DE87"/>
<reference evidence="10 11" key="1">
    <citation type="journal article" date="2013" name="BMC Genomics">
        <title>Genomics-driven discovery of the pneumocandin biosynthetic gene cluster in the fungus Glarea lozoyensis.</title>
        <authorList>
            <person name="Chen L."/>
            <person name="Yue Q."/>
            <person name="Zhang X."/>
            <person name="Xiang M."/>
            <person name="Wang C."/>
            <person name="Li S."/>
            <person name="Che Y."/>
            <person name="Ortiz-Lopez F.J."/>
            <person name="Bills G.F."/>
            <person name="Liu X."/>
            <person name="An Z."/>
        </authorList>
    </citation>
    <scope>NUCLEOTIDE SEQUENCE [LARGE SCALE GENOMIC DNA]</scope>
    <source>
        <strain evidence="11">ATCC 20868 / MF5171</strain>
    </source>
</reference>
<organism evidence="10 11">
    <name type="scientific">Glarea lozoyensis (strain ATCC 20868 / MF5171)</name>
    <dbReference type="NCBI Taxonomy" id="1116229"/>
    <lineage>
        <taxon>Eukaryota</taxon>
        <taxon>Fungi</taxon>
        <taxon>Dikarya</taxon>
        <taxon>Ascomycota</taxon>
        <taxon>Pezizomycotina</taxon>
        <taxon>Leotiomycetes</taxon>
        <taxon>Helotiales</taxon>
        <taxon>Helotiaceae</taxon>
        <taxon>Glarea</taxon>
    </lineage>
</organism>
<dbReference type="KEGG" id="glz:GLAREA_11554"/>
<dbReference type="SUPFAM" id="SSF51735">
    <property type="entry name" value="NAD(P)-binding Rossmann-fold domains"/>
    <property type="match status" value="1"/>
</dbReference>
<feature type="transmembrane region" description="Helical" evidence="8">
    <location>
        <begin position="427"/>
        <end position="448"/>
    </location>
</feature>
<dbReference type="InterPro" id="IPR041694">
    <property type="entry name" value="ADH_N_2"/>
</dbReference>
<dbReference type="InterPro" id="IPR020846">
    <property type="entry name" value="MFS_dom"/>
</dbReference>
<evidence type="ECO:0000313" key="10">
    <source>
        <dbReference type="EMBL" id="EPE24973.1"/>
    </source>
</evidence>
<feature type="transmembrane region" description="Helical" evidence="8">
    <location>
        <begin position="111"/>
        <end position="129"/>
    </location>
</feature>
<dbReference type="Proteomes" id="UP000016922">
    <property type="component" value="Unassembled WGS sequence"/>
</dbReference>
<dbReference type="Gene3D" id="1.20.1250.20">
    <property type="entry name" value="MFS general substrate transporter like domains"/>
    <property type="match status" value="2"/>
</dbReference>
<dbReference type="PANTHER" id="PTHR43791">
    <property type="entry name" value="PERMEASE-RELATED"/>
    <property type="match status" value="1"/>
</dbReference>
<dbReference type="FunFam" id="1.20.1250.20:FF:000425">
    <property type="entry name" value="MFS transporter, putative"/>
    <property type="match status" value="1"/>
</dbReference>
<dbReference type="EMBL" id="KE145372">
    <property type="protein sequence ID" value="EPE24973.1"/>
    <property type="molecule type" value="Genomic_DNA"/>
</dbReference>
<dbReference type="InterPro" id="IPR036291">
    <property type="entry name" value="NAD(P)-bd_dom_sf"/>
</dbReference>
<dbReference type="eggNOG" id="KOG1196">
    <property type="taxonomic scope" value="Eukaryota"/>
</dbReference>
<evidence type="ECO:0000256" key="5">
    <source>
        <dbReference type="ARBA" id="ARBA00023002"/>
    </source>
</evidence>
<dbReference type="Gene3D" id="3.90.180.10">
    <property type="entry name" value="Medium-chain alcohol dehydrogenases, catalytic domain"/>
    <property type="match status" value="1"/>
</dbReference>
<dbReference type="PANTHER" id="PTHR43791:SF55">
    <property type="entry name" value="TRANSPORTER, PUTATIVE (AFU_ORTHOLOGUE AFUA_6G01820)-RELATED"/>
    <property type="match status" value="1"/>
</dbReference>
<dbReference type="SMART" id="SM00829">
    <property type="entry name" value="PKS_ER"/>
    <property type="match status" value="1"/>
</dbReference>
<dbReference type="SUPFAM" id="SSF103473">
    <property type="entry name" value="MFS general substrate transporter"/>
    <property type="match status" value="1"/>
</dbReference>
<feature type="transmembrane region" description="Helical" evidence="8">
    <location>
        <begin position="202"/>
        <end position="222"/>
    </location>
</feature>
<keyword evidence="2" id="KW-0813">Transport</keyword>
<feature type="transmembrane region" description="Helical" evidence="8">
    <location>
        <begin position="141"/>
        <end position="164"/>
    </location>
</feature>
<dbReference type="InterPro" id="IPR013149">
    <property type="entry name" value="ADH-like_C"/>
</dbReference>
<comment type="subcellular location">
    <subcellularLocation>
        <location evidence="1">Membrane</location>
        <topology evidence="1">Multi-pass membrane protein</topology>
    </subcellularLocation>
</comment>
<evidence type="ECO:0000259" key="9">
    <source>
        <dbReference type="PROSITE" id="PS50850"/>
    </source>
</evidence>
<keyword evidence="4 8" id="KW-1133">Transmembrane helix</keyword>
<feature type="transmembrane region" description="Helical" evidence="8">
    <location>
        <begin position="58"/>
        <end position="75"/>
    </location>
</feature>
<dbReference type="OrthoDB" id="6730379at2759"/>
<gene>
    <name evidence="10" type="ORF">GLAREA_11554</name>
</gene>
<accession>S3DE87</accession>
<dbReference type="InterPro" id="IPR011032">
    <property type="entry name" value="GroES-like_sf"/>
</dbReference>
<feature type="transmembrane region" description="Helical" evidence="8">
    <location>
        <begin position="460"/>
        <end position="482"/>
    </location>
</feature>
<evidence type="ECO:0000256" key="2">
    <source>
        <dbReference type="ARBA" id="ARBA00022448"/>
    </source>
</evidence>